<dbReference type="Proteomes" id="UP000189956">
    <property type="component" value="Unassembled WGS sequence"/>
</dbReference>
<dbReference type="EMBL" id="FUWL01000006">
    <property type="protein sequence ID" value="SJZ47115.1"/>
    <property type="molecule type" value="Genomic_DNA"/>
</dbReference>
<sequence>MTDLEESWVVLPTHNSSMRTETIALSAPCSSTKRAHILAWRKVSTIDNTDRVMTYGGQIFVILSLRTS</sequence>
<organism evidence="1 2">
    <name type="scientific">Porphyromonas cangingivalis</name>
    <dbReference type="NCBI Taxonomy" id="36874"/>
    <lineage>
        <taxon>Bacteria</taxon>
        <taxon>Pseudomonadati</taxon>
        <taxon>Bacteroidota</taxon>
        <taxon>Bacteroidia</taxon>
        <taxon>Bacteroidales</taxon>
        <taxon>Porphyromonadaceae</taxon>
        <taxon>Porphyromonas</taxon>
    </lineage>
</organism>
<dbReference type="RefSeq" id="WP_025838342.1">
    <property type="nucleotide sequence ID" value="NZ_FUWL01000006.1"/>
</dbReference>
<gene>
    <name evidence="1" type="ORF">SAMN02745205_00899</name>
</gene>
<evidence type="ECO:0000313" key="2">
    <source>
        <dbReference type="Proteomes" id="UP000189956"/>
    </source>
</evidence>
<dbReference type="AlphaFoldDB" id="A0A1T4KXD9"/>
<reference evidence="1 2" key="1">
    <citation type="submission" date="2017-02" db="EMBL/GenBank/DDBJ databases">
        <authorList>
            <person name="Peterson S.W."/>
        </authorList>
    </citation>
    <scope>NUCLEOTIDE SEQUENCE [LARGE SCALE GENOMIC DNA]</scope>
    <source>
        <strain evidence="1 2">ATCC 700135</strain>
    </source>
</reference>
<name>A0A1T4KXD9_PORCN</name>
<evidence type="ECO:0000313" key="1">
    <source>
        <dbReference type="EMBL" id="SJZ47115.1"/>
    </source>
</evidence>
<accession>A0A1T4KXD9</accession>
<protein>
    <submittedName>
        <fullName evidence="1">Uncharacterized protein</fullName>
    </submittedName>
</protein>
<proteinExistence type="predicted"/>